<gene>
    <name evidence="8" type="ORF">SAMN04515666_10486</name>
</gene>
<keyword evidence="3 6" id="KW-0812">Transmembrane</keyword>
<accession>A0A1H7QPX5</accession>
<dbReference type="STRING" id="1036779.SAMN04515666_10486"/>
<comment type="subcellular location">
    <subcellularLocation>
        <location evidence="1">Cell membrane</location>
        <topology evidence="1">Multi-pass membrane protein</topology>
    </subcellularLocation>
</comment>
<feature type="transmembrane region" description="Helical" evidence="6">
    <location>
        <begin position="52"/>
        <end position="75"/>
    </location>
</feature>
<dbReference type="GO" id="GO:0005886">
    <property type="term" value="C:plasma membrane"/>
    <property type="evidence" value="ECO:0007669"/>
    <property type="project" value="UniProtKB-SubCell"/>
</dbReference>
<dbReference type="Proteomes" id="UP000199664">
    <property type="component" value="Unassembled WGS sequence"/>
</dbReference>
<feature type="transmembrane region" description="Helical" evidence="6">
    <location>
        <begin position="330"/>
        <end position="347"/>
    </location>
</feature>
<dbReference type="EMBL" id="FOAN01000004">
    <property type="protein sequence ID" value="SEL49959.1"/>
    <property type="molecule type" value="Genomic_DNA"/>
</dbReference>
<dbReference type="CDD" id="cd06174">
    <property type="entry name" value="MFS"/>
    <property type="match status" value="1"/>
</dbReference>
<protein>
    <submittedName>
        <fullName evidence="8">Predicted arabinose efflux permease, MFS family</fullName>
    </submittedName>
</protein>
<dbReference type="OrthoDB" id="7841035at2"/>
<keyword evidence="4 6" id="KW-1133">Transmembrane helix</keyword>
<feature type="transmembrane region" description="Helical" evidence="6">
    <location>
        <begin position="167"/>
        <end position="187"/>
    </location>
</feature>
<sequence>MTAAVATEDARTDWLAVSVVVASGIVAALQVGKAAIAMPLVQAEFGLDLGTLGWLASIFAVLGMVGGIPVGTLAIALGARRVLLLGLLAIALGAFLGAAAPRFPMLLASRVVEGLGFLLITIAAPAILQRVASPAQRDIAMALWSCFMPTGIALAMLAGLWLTDWRMIWQVTGALAVAAMVLTVLTVPNTSGGTRPSGTALAGDAGAVLSARGPVLLGFIFALYALMFFALFNFLPVLLMQRMQVSLAAAGLLGALASAVNIIGNLAAGLLLARGVSRVGLIVAASLVMGLSAIGIFLALLPDSATFLLCVLFSMVGGIIPATLLSSAPVLAPAAGLTPVVIGLLMQGSNLGQVVGPVAIGSVIEAFGWPSAAGLVGGAAVIAVLTALGLRGAPGRKV</sequence>
<keyword evidence="9" id="KW-1185">Reference proteome</keyword>
<organism evidence="8 9">
    <name type="scientific">Bosea lupini</name>
    <dbReference type="NCBI Taxonomy" id="1036779"/>
    <lineage>
        <taxon>Bacteria</taxon>
        <taxon>Pseudomonadati</taxon>
        <taxon>Pseudomonadota</taxon>
        <taxon>Alphaproteobacteria</taxon>
        <taxon>Hyphomicrobiales</taxon>
        <taxon>Boseaceae</taxon>
        <taxon>Bosea</taxon>
    </lineage>
</organism>
<feature type="transmembrane region" description="Helical" evidence="6">
    <location>
        <begin position="107"/>
        <end position="128"/>
    </location>
</feature>
<evidence type="ECO:0000256" key="4">
    <source>
        <dbReference type="ARBA" id="ARBA00022989"/>
    </source>
</evidence>
<proteinExistence type="predicted"/>
<evidence type="ECO:0000256" key="1">
    <source>
        <dbReference type="ARBA" id="ARBA00004651"/>
    </source>
</evidence>
<feature type="transmembrane region" description="Helical" evidence="6">
    <location>
        <begin position="367"/>
        <end position="390"/>
    </location>
</feature>
<feature type="transmembrane region" description="Helical" evidence="6">
    <location>
        <begin position="140"/>
        <end position="161"/>
    </location>
</feature>
<evidence type="ECO:0000256" key="6">
    <source>
        <dbReference type="SAM" id="Phobius"/>
    </source>
</evidence>
<evidence type="ECO:0000256" key="3">
    <source>
        <dbReference type="ARBA" id="ARBA00022692"/>
    </source>
</evidence>
<dbReference type="SUPFAM" id="SSF103473">
    <property type="entry name" value="MFS general substrate transporter"/>
    <property type="match status" value="1"/>
</dbReference>
<feature type="transmembrane region" description="Helical" evidence="6">
    <location>
        <begin position="279"/>
        <end position="300"/>
    </location>
</feature>
<dbReference type="Gene3D" id="1.20.1250.20">
    <property type="entry name" value="MFS general substrate transporter like domains"/>
    <property type="match status" value="1"/>
</dbReference>
<feature type="transmembrane region" description="Helical" evidence="6">
    <location>
        <begin position="306"/>
        <end position="325"/>
    </location>
</feature>
<evidence type="ECO:0000313" key="9">
    <source>
        <dbReference type="Proteomes" id="UP000199664"/>
    </source>
</evidence>
<dbReference type="InterPro" id="IPR050189">
    <property type="entry name" value="MFS_Efflux_Transporters"/>
</dbReference>
<evidence type="ECO:0000256" key="5">
    <source>
        <dbReference type="ARBA" id="ARBA00023136"/>
    </source>
</evidence>
<evidence type="ECO:0000259" key="7">
    <source>
        <dbReference type="PROSITE" id="PS50850"/>
    </source>
</evidence>
<keyword evidence="2" id="KW-1003">Cell membrane</keyword>
<dbReference type="GO" id="GO:0022857">
    <property type="term" value="F:transmembrane transporter activity"/>
    <property type="evidence" value="ECO:0007669"/>
    <property type="project" value="InterPro"/>
</dbReference>
<keyword evidence="5 6" id="KW-0472">Membrane</keyword>
<dbReference type="InterPro" id="IPR020846">
    <property type="entry name" value="MFS_dom"/>
</dbReference>
<dbReference type="PANTHER" id="PTHR43124">
    <property type="entry name" value="PURINE EFFLUX PUMP PBUE"/>
    <property type="match status" value="1"/>
</dbReference>
<dbReference type="PROSITE" id="PS50850">
    <property type="entry name" value="MFS"/>
    <property type="match status" value="1"/>
</dbReference>
<name>A0A1H7QPX5_9HYPH</name>
<dbReference type="PANTHER" id="PTHR43124:SF3">
    <property type="entry name" value="CHLORAMPHENICOL EFFLUX PUMP RV0191"/>
    <property type="match status" value="1"/>
</dbReference>
<dbReference type="RefSeq" id="WP_091834674.1">
    <property type="nucleotide sequence ID" value="NZ_FOAN01000004.1"/>
</dbReference>
<evidence type="ECO:0000256" key="2">
    <source>
        <dbReference type="ARBA" id="ARBA00022475"/>
    </source>
</evidence>
<dbReference type="AlphaFoldDB" id="A0A1H7QPX5"/>
<dbReference type="Pfam" id="PF07690">
    <property type="entry name" value="MFS_1"/>
    <property type="match status" value="1"/>
</dbReference>
<reference evidence="9" key="1">
    <citation type="submission" date="2016-10" db="EMBL/GenBank/DDBJ databases">
        <authorList>
            <person name="Varghese N."/>
            <person name="Submissions S."/>
        </authorList>
    </citation>
    <scope>NUCLEOTIDE SEQUENCE [LARGE SCALE GENOMIC DNA]</scope>
    <source>
        <strain evidence="9">LMG 26383,CCUG 61248,R- 45681</strain>
    </source>
</reference>
<dbReference type="InterPro" id="IPR011701">
    <property type="entry name" value="MFS"/>
</dbReference>
<feature type="transmembrane region" description="Helical" evidence="6">
    <location>
        <begin position="82"/>
        <end position="101"/>
    </location>
</feature>
<feature type="transmembrane region" description="Helical" evidence="6">
    <location>
        <begin position="12"/>
        <end position="32"/>
    </location>
</feature>
<evidence type="ECO:0000313" key="8">
    <source>
        <dbReference type="EMBL" id="SEL49959.1"/>
    </source>
</evidence>
<feature type="transmembrane region" description="Helical" evidence="6">
    <location>
        <begin position="215"/>
        <end position="235"/>
    </location>
</feature>
<feature type="transmembrane region" description="Helical" evidence="6">
    <location>
        <begin position="247"/>
        <end position="272"/>
    </location>
</feature>
<feature type="domain" description="Major facilitator superfamily (MFS) profile" evidence="7">
    <location>
        <begin position="16"/>
        <end position="395"/>
    </location>
</feature>
<dbReference type="InterPro" id="IPR036259">
    <property type="entry name" value="MFS_trans_sf"/>
</dbReference>